<dbReference type="InterPro" id="IPR053151">
    <property type="entry name" value="RNase_H-like"/>
</dbReference>
<protein>
    <recommendedName>
        <fullName evidence="1">RNase H type-1 domain-containing protein</fullName>
    </recommendedName>
</protein>
<evidence type="ECO:0000313" key="3">
    <source>
        <dbReference type="Proteomes" id="UP001281410"/>
    </source>
</evidence>
<dbReference type="Pfam" id="PF13456">
    <property type="entry name" value="RVT_3"/>
    <property type="match status" value="2"/>
</dbReference>
<dbReference type="PANTHER" id="PTHR47723:SF19">
    <property type="entry name" value="POLYNUCLEOTIDYL TRANSFERASE, RIBONUCLEASE H-LIKE SUPERFAMILY PROTEIN"/>
    <property type="match status" value="1"/>
</dbReference>
<comment type="caution">
    <text evidence="2">The sequence shown here is derived from an EMBL/GenBank/DDBJ whole genome shotgun (WGS) entry which is preliminary data.</text>
</comment>
<sequence>MGVYKLNTDAAVNSKNNCVGQGLVIRNHRGMVMASSAQNMDMLVTPYVAEAMAILKGLVFVVDIGLLPVAVETDALNVVNLIKSDLQSNSFVEGVSHKIKRQIEDLERVSDVESGYLAVDRVPFDFYLTRFVWDDLKCPAMSRLREIMDDIHTQVSEIEDDVKCPFFKKSICMGEGLAEELGIFPLCVESDALGIVRLCNGVVSLCNDIDNIISDVFVLKANCTDVSIVHTSRNCNRLAHSIARFAVFSGFSDVWHIDLPEWLSC</sequence>
<dbReference type="Gene3D" id="1.20.1460.10">
    <property type="entry name" value="subunit c (vma5p) of the yeast v-atpase, domain 2"/>
    <property type="match status" value="1"/>
</dbReference>
<dbReference type="InterPro" id="IPR002156">
    <property type="entry name" value="RNaseH_domain"/>
</dbReference>
<organism evidence="2 3">
    <name type="scientific">Dipteronia sinensis</name>
    <dbReference type="NCBI Taxonomy" id="43782"/>
    <lineage>
        <taxon>Eukaryota</taxon>
        <taxon>Viridiplantae</taxon>
        <taxon>Streptophyta</taxon>
        <taxon>Embryophyta</taxon>
        <taxon>Tracheophyta</taxon>
        <taxon>Spermatophyta</taxon>
        <taxon>Magnoliopsida</taxon>
        <taxon>eudicotyledons</taxon>
        <taxon>Gunneridae</taxon>
        <taxon>Pentapetalae</taxon>
        <taxon>rosids</taxon>
        <taxon>malvids</taxon>
        <taxon>Sapindales</taxon>
        <taxon>Sapindaceae</taxon>
        <taxon>Hippocastanoideae</taxon>
        <taxon>Acereae</taxon>
        <taxon>Dipteronia</taxon>
    </lineage>
</organism>
<accession>A0AAD9ZM50</accession>
<reference evidence="2" key="1">
    <citation type="journal article" date="2023" name="Plant J.">
        <title>Genome sequences and population genomics provide insights into the demographic history, inbreeding, and mutation load of two 'living fossil' tree species of Dipteronia.</title>
        <authorList>
            <person name="Feng Y."/>
            <person name="Comes H.P."/>
            <person name="Chen J."/>
            <person name="Zhu S."/>
            <person name="Lu R."/>
            <person name="Zhang X."/>
            <person name="Li P."/>
            <person name="Qiu J."/>
            <person name="Olsen K.M."/>
            <person name="Qiu Y."/>
        </authorList>
    </citation>
    <scope>NUCLEOTIDE SEQUENCE</scope>
    <source>
        <strain evidence="2">NBL</strain>
    </source>
</reference>
<dbReference type="Proteomes" id="UP001281410">
    <property type="component" value="Unassembled WGS sequence"/>
</dbReference>
<dbReference type="PANTHER" id="PTHR47723">
    <property type="entry name" value="OS05G0353850 PROTEIN"/>
    <property type="match status" value="1"/>
</dbReference>
<dbReference type="InterPro" id="IPR036132">
    <property type="entry name" value="Vac_ATP_synth_c_sf"/>
</dbReference>
<feature type="domain" description="RNase H type-1" evidence="1">
    <location>
        <begin position="7"/>
        <end position="109"/>
    </location>
</feature>
<name>A0AAD9ZM50_9ROSI</name>
<dbReference type="SUPFAM" id="SSF53098">
    <property type="entry name" value="Ribonuclease H-like"/>
    <property type="match status" value="1"/>
</dbReference>
<dbReference type="GO" id="GO:0003676">
    <property type="term" value="F:nucleic acid binding"/>
    <property type="evidence" value="ECO:0007669"/>
    <property type="project" value="InterPro"/>
</dbReference>
<evidence type="ECO:0000259" key="1">
    <source>
        <dbReference type="Pfam" id="PF13456"/>
    </source>
</evidence>
<dbReference type="InterPro" id="IPR044730">
    <property type="entry name" value="RNase_H-like_dom_plant"/>
</dbReference>
<dbReference type="EMBL" id="JANJYJ010000010">
    <property type="protein sequence ID" value="KAK3184746.1"/>
    <property type="molecule type" value="Genomic_DNA"/>
</dbReference>
<dbReference type="GO" id="GO:0033180">
    <property type="term" value="C:proton-transporting V-type ATPase, V1 domain"/>
    <property type="evidence" value="ECO:0007669"/>
    <property type="project" value="InterPro"/>
</dbReference>
<dbReference type="SUPFAM" id="SSF118203">
    <property type="entry name" value="Vacuolar ATP synthase subunit C"/>
    <property type="match status" value="1"/>
</dbReference>
<keyword evidence="3" id="KW-1185">Reference proteome</keyword>
<gene>
    <name evidence="2" type="ORF">Dsin_032032</name>
</gene>
<dbReference type="AlphaFoldDB" id="A0AAD9ZM50"/>
<dbReference type="GO" id="GO:0004523">
    <property type="term" value="F:RNA-DNA hybrid ribonuclease activity"/>
    <property type="evidence" value="ECO:0007669"/>
    <property type="project" value="InterPro"/>
</dbReference>
<proteinExistence type="predicted"/>
<feature type="domain" description="RNase H type-1" evidence="1">
    <location>
        <begin position="177"/>
        <end position="246"/>
    </location>
</feature>
<dbReference type="CDD" id="cd06222">
    <property type="entry name" value="RNase_H_like"/>
    <property type="match status" value="1"/>
</dbReference>
<dbReference type="InterPro" id="IPR012337">
    <property type="entry name" value="RNaseH-like_sf"/>
</dbReference>
<evidence type="ECO:0000313" key="2">
    <source>
        <dbReference type="EMBL" id="KAK3184746.1"/>
    </source>
</evidence>
<dbReference type="GO" id="GO:0046961">
    <property type="term" value="F:proton-transporting ATPase activity, rotational mechanism"/>
    <property type="evidence" value="ECO:0007669"/>
    <property type="project" value="InterPro"/>
</dbReference>